<dbReference type="InParanoid" id="A5DTC2"/>
<dbReference type="GO" id="GO:0016973">
    <property type="term" value="P:poly(A)+ mRNA export from nucleus"/>
    <property type="evidence" value="ECO:0007669"/>
    <property type="project" value="TreeGrafter"/>
</dbReference>
<dbReference type="EMBL" id="CH981524">
    <property type="protein sequence ID" value="EDK42430.1"/>
    <property type="molecule type" value="Genomic_DNA"/>
</dbReference>
<comment type="function">
    <text evidence="1">Transcription factor involved in RNA polymerase II transcription regulation. May function in both SPT15/TBP post-recruitment and recruitment steps of transcription.</text>
</comment>
<dbReference type="GeneID" id="5235348"/>
<dbReference type="InterPro" id="IPR051037">
    <property type="entry name" value="RNAPII_TF_IWS1"/>
</dbReference>
<dbReference type="InterPro" id="IPR035441">
    <property type="entry name" value="TFIIS/LEDGF_dom_sf"/>
</dbReference>
<evidence type="ECO:0000256" key="2">
    <source>
        <dbReference type="ARBA" id="ARBA00037992"/>
    </source>
</evidence>
<dbReference type="PANTHER" id="PTHR46010">
    <property type="entry name" value="PROTEIN IWS1 HOMOLOG"/>
    <property type="match status" value="1"/>
</dbReference>
<comment type="subcellular location">
    <subcellularLocation>
        <location evidence="3">Nucleus</location>
    </subcellularLocation>
</comment>
<feature type="region of interest" description="Disordered" evidence="4">
    <location>
        <begin position="480"/>
        <end position="500"/>
    </location>
</feature>
<dbReference type="GO" id="GO:0005634">
    <property type="term" value="C:nucleus"/>
    <property type="evidence" value="ECO:0007669"/>
    <property type="project" value="UniProtKB-SubCell"/>
</dbReference>
<dbReference type="OrthoDB" id="21124at2759"/>
<feature type="compositionally biased region" description="Polar residues" evidence="4">
    <location>
        <begin position="56"/>
        <end position="71"/>
    </location>
</feature>
<gene>
    <name evidence="6" type="ORF">LELG_00608</name>
</gene>
<evidence type="ECO:0000313" key="6">
    <source>
        <dbReference type="EMBL" id="EDK42430.1"/>
    </source>
</evidence>
<dbReference type="PANTHER" id="PTHR46010:SF1">
    <property type="entry name" value="PROTEIN IWS1 HOMOLOG"/>
    <property type="match status" value="1"/>
</dbReference>
<dbReference type="KEGG" id="lel:PVL30_000592"/>
<evidence type="ECO:0000313" key="7">
    <source>
        <dbReference type="Proteomes" id="UP000001996"/>
    </source>
</evidence>
<dbReference type="VEuPathDB" id="FungiDB:LELG_00608"/>
<feature type="compositionally biased region" description="Low complexity" evidence="4">
    <location>
        <begin position="135"/>
        <end position="146"/>
    </location>
</feature>
<dbReference type="SUPFAM" id="SSF47676">
    <property type="entry name" value="Conserved domain common to transcription factors TFIIS, elongin A, CRSP70"/>
    <property type="match status" value="1"/>
</dbReference>
<name>A5DTC2_LODEL</name>
<dbReference type="FunCoup" id="A5DTC2">
    <property type="interactions" value="350"/>
</dbReference>
<dbReference type="InterPro" id="IPR017923">
    <property type="entry name" value="TFIIS_N"/>
</dbReference>
<organism evidence="6 7">
    <name type="scientific">Lodderomyces elongisporus (strain ATCC 11503 / CBS 2605 / JCM 1781 / NBRC 1676 / NRRL YB-4239)</name>
    <name type="common">Yeast</name>
    <name type="synonym">Saccharomyces elongisporus</name>
    <dbReference type="NCBI Taxonomy" id="379508"/>
    <lineage>
        <taxon>Eukaryota</taxon>
        <taxon>Fungi</taxon>
        <taxon>Dikarya</taxon>
        <taxon>Ascomycota</taxon>
        <taxon>Saccharomycotina</taxon>
        <taxon>Pichiomycetes</taxon>
        <taxon>Debaryomycetaceae</taxon>
        <taxon>Candida/Lodderomyces clade</taxon>
        <taxon>Lodderomyces</taxon>
    </lineage>
</organism>
<dbReference type="HOGENOM" id="CLU_045275_0_1_1"/>
<dbReference type="PROSITE" id="PS51319">
    <property type="entry name" value="TFIIS_N"/>
    <property type="match status" value="1"/>
</dbReference>
<feature type="compositionally biased region" description="Basic and acidic residues" evidence="4">
    <location>
        <begin position="90"/>
        <end position="103"/>
    </location>
</feature>
<evidence type="ECO:0000256" key="3">
    <source>
        <dbReference type="PROSITE-ProRule" id="PRU00649"/>
    </source>
</evidence>
<evidence type="ECO:0000259" key="5">
    <source>
        <dbReference type="PROSITE" id="PS51319"/>
    </source>
</evidence>
<sequence length="500" mass="56640">MSDPLADYTNISQEEIDTEQPGHQEQAQQRKQEVLEQALDDVELPQEKEQYEATENAESSGDYNASASNELEQGDAEDQAYSAQTGVAGSERKPTSSVDRYEEHEQEMEDIQLADFVEPTTGDVEDKVEDEEDYSNNNNSNNNDNSGGDDDDEAVIKSIKAQRLTDEDGGVNVNTNATRKKNIRKPHAMESRPSSTTPVPTGGDHYAPIEDHYETMNPEQKKRLELEEKMDAAIKMKKVRRRKADEDDIDKMEDMKIQQLSERMLQAADADVEKNTQGQVATEKLKMLDEVMSILSRADLAISILDNNLLLCVKVWLEPLPDASMPAYQIQKELIQALETLPIKTEHLRESNLGKVLVFYQRSKRTEPQLKKIVDRLIGDWTRPLLNRSDSYKDRSIQFGSYNKHDYSNKLSRPVKKKESKTLYEQNAERRKRAAIPTARTAAYKIAPKVDKSRLLSQAGRGAGYDERFRKLNQKLVSMGTKKKTAKKGGPSIEGRDLTI</sequence>
<dbReference type="Pfam" id="PF08711">
    <property type="entry name" value="Med26"/>
    <property type="match status" value="1"/>
</dbReference>
<evidence type="ECO:0000256" key="1">
    <source>
        <dbReference type="ARBA" id="ARBA00037349"/>
    </source>
</evidence>
<keyword evidence="3" id="KW-0539">Nucleus</keyword>
<comment type="similarity">
    <text evidence="2">Belongs to the IWS1 family.</text>
</comment>
<dbReference type="eggNOG" id="KOG1793">
    <property type="taxonomic scope" value="Eukaryota"/>
</dbReference>
<protein>
    <submittedName>
        <fullName evidence="6">Transcription factor IWS1</fullName>
    </submittedName>
</protein>
<keyword evidence="7" id="KW-1185">Reference proteome</keyword>
<dbReference type="Gene3D" id="1.20.930.10">
    <property type="entry name" value="Conserved domain common to transcription factors TFIIS, elongin A, CRSP70"/>
    <property type="match status" value="1"/>
</dbReference>
<dbReference type="Proteomes" id="UP000001996">
    <property type="component" value="Unassembled WGS sequence"/>
</dbReference>
<evidence type="ECO:0000256" key="4">
    <source>
        <dbReference type="SAM" id="MobiDB-lite"/>
    </source>
</evidence>
<accession>A5DTC2</accession>
<proteinExistence type="inferred from homology"/>
<dbReference type="STRING" id="379508.A5DTC2"/>
<feature type="region of interest" description="Disordered" evidence="4">
    <location>
        <begin position="1"/>
        <end position="208"/>
    </location>
</feature>
<dbReference type="OMA" id="REMKEMW"/>
<dbReference type="AlphaFoldDB" id="A5DTC2"/>
<reference evidence="6 7" key="1">
    <citation type="journal article" date="2009" name="Nature">
        <title>Evolution of pathogenicity and sexual reproduction in eight Candida genomes.</title>
        <authorList>
            <person name="Butler G."/>
            <person name="Rasmussen M.D."/>
            <person name="Lin M.F."/>
            <person name="Santos M.A."/>
            <person name="Sakthikumar S."/>
            <person name="Munro C.A."/>
            <person name="Rheinbay E."/>
            <person name="Grabherr M."/>
            <person name="Forche A."/>
            <person name="Reedy J.L."/>
            <person name="Agrafioti I."/>
            <person name="Arnaud M.B."/>
            <person name="Bates S."/>
            <person name="Brown A.J."/>
            <person name="Brunke S."/>
            <person name="Costanzo M.C."/>
            <person name="Fitzpatrick D.A."/>
            <person name="de Groot P.W."/>
            <person name="Harris D."/>
            <person name="Hoyer L.L."/>
            <person name="Hube B."/>
            <person name="Klis F.M."/>
            <person name="Kodira C."/>
            <person name="Lennard N."/>
            <person name="Logue M.E."/>
            <person name="Martin R."/>
            <person name="Neiman A.M."/>
            <person name="Nikolaou E."/>
            <person name="Quail M.A."/>
            <person name="Quinn J."/>
            <person name="Santos M.C."/>
            <person name="Schmitzberger F.F."/>
            <person name="Sherlock G."/>
            <person name="Shah P."/>
            <person name="Silverstein K.A."/>
            <person name="Skrzypek M.S."/>
            <person name="Soll D."/>
            <person name="Staggs R."/>
            <person name="Stansfield I."/>
            <person name="Stumpf M.P."/>
            <person name="Sudbery P.E."/>
            <person name="Srikantha T."/>
            <person name="Zeng Q."/>
            <person name="Berman J."/>
            <person name="Berriman M."/>
            <person name="Heitman J."/>
            <person name="Gow N.A."/>
            <person name="Lorenz M.C."/>
            <person name="Birren B.W."/>
            <person name="Kellis M."/>
            <person name="Cuomo C.A."/>
        </authorList>
    </citation>
    <scope>NUCLEOTIDE SEQUENCE [LARGE SCALE GENOMIC DNA]</scope>
    <source>
        <strain evidence="7">ATCC 11503 / BCRC 21390 / CBS 2605 / JCM 1781 / NBRC 1676 / NRRL YB-4239</strain>
    </source>
</reference>
<feature type="domain" description="TFIIS N-terminal" evidence="5">
    <location>
        <begin position="311"/>
        <end position="388"/>
    </location>
</feature>